<comment type="caution">
    <text evidence="1">The sequence shown here is derived from an EMBL/GenBank/DDBJ whole genome shotgun (WGS) entry which is preliminary data.</text>
</comment>
<evidence type="ECO:0008006" key="3">
    <source>
        <dbReference type="Google" id="ProtNLM"/>
    </source>
</evidence>
<sequence length="120" mass="14470">MNKKYKGGVLLTTLLFIFLFSFIFALVLEEFQLTQRFTHKTKEYYIAKTMVSMLLFDIKEGQKGLEKKGHQDFSSGKVQYEYDRIRLKFIVQLNQKTYRFQEDYREDEKEKNKLKSKKGE</sequence>
<dbReference type="InterPro" id="IPR047665">
    <property type="entry name" value="ComGG_streptococcus-type"/>
</dbReference>
<dbReference type="EMBL" id="AJAU01000015">
    <property type="protein sequence ID" value="EOL46590.1"/>
    <property type="molecule type" value="Genomic_DNA"/>
</dbReference>
<keyword evidence="2" id="KW-1185">Reference proteome</keyword>
<dbReference type="OrthoDB" id="2186022at2"/>
<evidence type="ECO:0000313" key="2">
    <source>
        <dbReference type="Proteomes" id="UP000013840"/>
    </source>
</evidence>
<dbReference type="RefSeq" id="WP_010771401.1">
    <property type="nucleotide sequence ID" value="NZ_KB946333.1"/>
</dbReference>
<reference evidence="1 2" key="1">
    <citation type="submission" date="2013-02" db="EMBL/GenBank/DDBJ databases">
        <title>The Genome Sequence of Enterococcus caccae BAA-1240.</title>
        <authorList>
            <consortium name="The Broad Institute Genome Sequencing Platform"/>
            <consortium name="The Broad Institute Genome Sequencing Center for Infectious Disease"/>
            <person name="Earl A.M."/>
            <person name="Gilmore M.S."/>
            <person name="Lebreton F."/>
            <person name="Walker B."/>
            <person name="Young S.K."/>
            <person name="Zeng Q."/>
            <person name="Gargeya S."/>
            <person name="Fitzgerald M."/>
            <person name="Haas B."/>
            <person name="Abouelleil A."/>
            <person name="Alvarado L."/>
            <person name="Arachchi H.M."/>
            <person name="Berlin A.M."/>
            <person name="Chapman S.B."/>
            <person name="Dewar J."/>
            <person name="Goldberg J."/>
            <person name="Griggs A."/>
            <person name="Gujja S."/>
            <person name="Hansen M."/>
            <person name="Howarth C."/>
            <person name="Imamovic A."/>
            <person name="Larimer J."/>
            <person name="McCowan C."/>
            <person name="Murphy C."/>
            <person name="Neiman D."/>
            <person name="Pearson M."/>
            <person name="Priest M."/>
            <person name="Roberts A."/>
            <person name="Saif S."/>
            <person name="Shea T."/>
            <person name="Sisk P."/>
            <person name="Sykes S."/>
            <person name="Wortman J."/>
            <person name="Nusbaum C."/>
            <person name="Birren B."/>
        </authorList>
    </citation>
    <scope>NUCLEOTIDE SEQUENCE [LARGE SCALE GENOMIC DNA]</scope>
    <source>
        <strain evidence="1 2">ATCC BAA-1240</strain>
    </source>
</reference>
<name>R3WXV9_9ENTE</name>
<dbReference type="PATRIC" id="fig|1158612.3.peg.1250"/>
<dbReference type="STRING" id="317735.RU98_GL002615"/>
<dbReference type="eggNOG" id="ENOG50306HR">
    <property type="taxonomic scope" value="Bacteria"/>
</dbReference>
<evidence type="ECO:0000313" key="1">
    <source>
        <dbReference type="EMBL" id="EOL46590.1"/>
    </source>
</evidence>
<protein>
    <recommendedName>
        <fullName evidence="3">Late competence protein ComGG</fullName>
    </recommendedName>
</protein>
<dbReference type="NCBIfam" id="NF041014">
    <property type="entry name" value="pilin_ComGG_2"/>
    <property type="match status" value="1"/>
</dbReference>
<dbReference type="Proteomes" id="UP000013840">
    <property type="component" value="Unassembled WGS sequence"/>
</dbReference>
<dbReference type="AlphaFoldDB" id="R3WXV9"/>
<gene>
    <name evidence="1" type="ORF">UC7_01262</name>
</gene>
<organism evidence="1 2">
    <name type="scientific">Enterococcus caccae ATCC BAA-1240</name>
    <dbReference type="NCBI Taxonomy" id="1158612"/>
    <lineage>
        <taxon>Bacteria</taxon>
        <taxon>Bacillati</taxon>
        <taxon>Bacillota</taxon>
        <taxon>Bacilli</taxon>
        <taxon>Lactobacillales</taxon>
        <taxon>Enterococcaceae</taxon>
        <taxon>Enterococcus</taxon>
    </lineage>
</organism>
<proteinExistence type="predicted"/>
<accession>R3WXV9</accession>